<dbReference type="STRING" id="68775.A0A5C3LJQ3"/>
<evidence type="ECO:0000256" key="1">
    <source>
        <dbReference type="SAM" id="Phobius"/>
    </source>
</evidence>
<evidence type="ECO:0000313" key="4">
    <source>
        <dbReference type="Proteomes" id="UP000308652"/>
    </source>
</evidence>
<feature type="transmembrane region" description="Helical" evidence="1">
    <location>
        <begin position="125"/>
        <end position="145"/>
    </location>
</feature>
<proteinExistence type="predicted"/>
<feature type="transmembrane region" description="Helical" evidence="1">
    <location>
        <begin position="92"/>
        <end position="113"/>
    </location>
</feature>
<dbReference type="AlphaFoldDB" id="A0A5C3LJQ3"/>
<reference evidence="3 4" key="1">
    <citation type="journal article" date="2019" name="Nat. Ecol. Evol.">
        <title>Megaphylogeny resolves global patterns of mushroom evolution.</title>
        <authorList>
            <person name="Varga T."/>
            <person name="Krizsan K."/>
            <person name="Foldi C."/>
            <person name="Dima B."/>
            <person name="Sanchez-Garcia M."/>
            <person name="Sanchez-Ramirez S."/>
            <person name="Szollosi G.J."/>
            <person name="Szarkandi J.G."/>
            <person name="Papp V."/>
            <person name="Albert L."/>
            <person name="Andreopoulos W."/>
            <person name="Angelini C."/>
            <person name="Antonin V."/>
            <person name="Barry K.W."/>
            <person name="Bougher N.L."/>
            <person name="Buchanan P."/>
            <person name="Buyck B."/>
            <person name="Bense V."/>
            <person name="Catcheside P."/>
            <person name="Chovatia M."/>
            <person name="Cooper J."/>
            <person name="Damon W."/>
            <person name="Desjardin D."/>
            <person name="Finy P."/>
            <person name="Geml J."/>
            <person name="Haridas S."/>
            <person name="Hughes K."/>
            <person name="Justo A."/>
            <person name="Karasinski D."/>
            <person name="Kautmanova I."/>
            <person name="Kiss B."/>
            <person name="Kocsube S."/>
            <person name="Kotiranta H."/>
            <person name="LaButti K.M."/>
            <person name="Lechner B.E."/>
            <person name="Liimatainen K."/>
            <person name="Lipzen A."/>
            <person name="Lukacs Z."/>
            <person name="Mihaltcheva S."/>
            <person name="Morgado L.N."/>
            <person name="Niskanen T."/>
            <person name="Noordeloos M.E."/>
            <person name="Ohm R.A."/>
            <person name="Ortiz-Santana B."/>
            <person name="Ovrebo C."/>
            <person name="Racz N."/>
            <person name="Riley R."/>
            <person name="Savchenko A."/>
            <person name="Shiryaev A."/>
            <person name="Soop K."/>
            <person name="Spirin V."/>
            <person name="Szebenyi C."/>
            <person name="Tomsovsky M."/>
            <person name="Tulloss R.E."/>
            <person name="Uehling J."/>
            <person name="Grigoriev I.V."/>
            <person name="Vagvolgyi C."/>
            <person name="Papp T."/>
            <person name="Martin F.M."/>
            <person name="Miettinen O."/>
            <person name="Hibbett D.S."/>
            <person name="Nagy L.G."/>
        </authorList>
    </citation>
    <scope>NUCLEOTIDE SEQUENCE [LARGE SCALE GENOMIC DNA]</scope>
    <source>
        <strain evidence="3 4">CBS 166.37</strain>
    </source>
</reference>
<dbReference type="InterPro" id="IPR045340">
    <property type="entry name" value="DUF6533"/>
</dbReference>
<feature type="domain" description="DUF6533" evidence="2">
    <location>
        <begin position="22"/>
        <end position="65"/>
    </location>
</feature>
<feature type="transmembrane region" description="Helical" evidence="1">
    <location>
        <begin position="16"/>
        <end position="34"/>
    </location>
</feature>
<sequence length="302" mass="34419">MSSGIETVNMELYESIHIRNASCLAALVILLYEYSIMFAQEYQFVWKSRRTPVKWIYLFSRYFALGAQIANIILLAFPLSKIPVQRELCRPWFLFLIISTCMLFAALEIVLMLRVYALYRRSSRIKIFLIVIFIINQVIVADFARREGSLPFDGICETTELPYEVIFPAVTVTLTQSIIWLMTVTKRNIGYGKAPIVGLMIRDGAWIFVLLCAMYIITISYALTVKASKSHMILVWPMTLFSVGACRIILNMRSLSYNGAKSELNLGDMSTGVEVDFAQCIDISLQSVALSQRRVDRNLVIL</sequence>
<accession>A0A5C3LJQ3</accession>
<evidence type="ECO:0000313" key="3">
    <source>
        <dbReference type="EMBL" id="TFK32156.1"/>
    </source>
</evidence>
<keyword evidence="1" id="KW-0812">Transmembrane</keyword>
<evidence type="ECO:0000259" key="2">
    <source>
        <dbReference type="Pfam" id="PF20151"/>
    </source>
</evidence>
<dbReference type="OrthoDB" id="3020506at2759"/>
<gene>
    <name evidence="3" type="ORF">BDQ12DRAFT_692884</name>
</gene>
<feature type="transmembrane region" description="Helical" evidence="1">
    <location>
        <begin position="55"/>
        <end position="80"/>
    </location>
</feature>
<feature type="transmembrane region" description="Helical" evidence="1">
    <location>
        <begin position="230"/>
        <end position="250"/>
    </location>
</feature>
<keyword evidence="1" id="KW-1133">Transmembrane helix</keyword>
<dbReference type="Pfam" id="PF20151">
    <property type="entry name" value="DUF6533"/>
    <property type="match status" value="1"/>
</dbReference>
<name>A0A5C3LJQ3_9AGAR</name>
<keyword evidence="4" id="KW-1185">Reference proteome</keyword>
<feature type="transmembrane region" description="Helical" evidence="1">
    <location>
        <begin position="205"/>
        <end position="224"/>
    </location>
</feature>
<dbReference type="EMBL" id="ML213684">
    <property type="protein sequence ID" value="TFK32156.1"/>
    <property type="molecule type" value="Genomic_DNA"/>
</dbReference>
<protein>
    <recommendedName>
        <fullName evidence="2">DUF6533 domain-containing protein</fullName>
    </recommendedName>
</protein>
<feature type="transmembrane region" description="Helical" evidence="1">
    <location>
        <begin position="165"/>
        <end position="184"/>
    </location>
</feature>
<keyword evidence="1" id="KW-0472">Membrane</keyword>
<organism evidence="3 4">
    <name type="scientific">Crucibulum laeve</name>
    <dbReference type="NCBI Taxonomy" id="68775"/>
    <lineage>
        <taxon>Eukaryota</taxon>
        <taxon>Fungi</taxon>
        <taxon>Dikarya</taxon>
        <taxon>Basidiomycota</taxon>
        <taxon>Agaricomycotina</taxon>
        <taxon>Agaricomycetes</taxon>
        <taxon>Agaricomycetidae</taxon>
        <taxon>Agaricales</taxon>
        <taxon>Agaricineae</taxon>
        <taxon>Nidulariaceae</taxon>
        <taxon>Crucibulum</taxon>
    </lineage>
</organism>
<dbReference type="Proteomes" id="UP000308652">
    <property type="component" value="Unassembled WGS sequence"/>
</dbReference>